<reference evidence="1" key="1">
    <citation type="journal article" date="2013" name="J. Plant Res.">
        <title>Effect of fungi and light on seed germination of three Opuntia species from semiarid lands of central Mexico.</title>
        <authorList>
            <person name="Delgado-Sanchez P."/>
            <person name="Jimenez-Bremont J.F."/>
            <person name="Guerrero-Gonzalez Mde L."/>
            <person name="Flores J."/>
        </authorList>
    </citation>
    <scope>NUCLEOTIDE SEQUENCE</scope>
    <source>
        <tissue evidence="1">Cladode</tissue>
    </source>
</reference>
<evidence type="ECO:0000313" key="1">
    <source>
        <dbReference type="EMBL" id="MBA4627746.1"/>
    </source>
</evidence>
<accession>A0A7C9CWR0</accession>
<dbReference type="AlphaFoldDB" id="A0A7C9CWR0"/>
<sequence>MALHHCHLHIRRHPTTAAATKAVAHCTSYYLMIIVTKGKPTSTTTAAATTGGAGVLREREEFTKRQRRGGATATSVGVILIDMLPSTQALEVLLQLLNKVDRPSYYRCLISPLNVGIRH</sequence>
<organism evidence="1">
    <name type="scientific">Opuntia streptacantha</name>
    <name type="common">Prickly pear cactus</name>
    <name type="synonym">Opuntia cardona</name>
    <dbReference type="NCBI Taxonomy" id="393608"/>
    <lineage>
        <taxon>Eukaryota</taxon>
        <taxon>Viridiplantae</taxon>
        <taxon>Streptophyta</taxon>
        <taxon>Embryophyta</taxon>
        <taxon>Tracheophyta</taxon>
        <taxon>Spermatophyta</taxon>
        <taxon>Magnoliopsida</taxon>
        <taxon>eudicotyledons</taxon>
        <taxon>Gunneridae</taxon>
        <taxon>Pentapetalae</taxon>
        <taxon>Caryophyllales</taxon>
        <taxon>Cactineae</taxon>
        <taxon>Cactaceae</taxon>
        <taxon>Opuntioideae</taxon>
        <taxon>Opuntia</taxon>
    </lineage>
</organism>
<name>A0A7C9CWR0_OPUST</name>
<protein>
    <submittedName>
        <fullName evidence="1">Uncharacterized protein</fullName>
    </submittedName>
</protein>
<reference evidence="1" key="2">
    <citation type="submission" date="2020-07" db="EMBL/GenBank/DDBJ databases">
        <authorList>
            <person name="Vera ALvarez R."/>
            <person name="Arias-Moreno D.M."/>
            <person name="Jimenez-Jacinto V."/>
            <person name="Jimenez-Bremont J.F."/>
            <person name="Swaminathan K."/>
            <person name="Moose S.P."/>
            <person name="Guerrero-Gonzalez M.L."/>
            <person name="Marino-Ramirez L."/>
            <person name="Landsman D."/>
            <person name="Rodriguez-Kessler M."/>
            <person name="Delgado-Sanchez P."/>
        </authorList>
    </citation>
    <scope>NUCLEOTIDE SEQUENCE</scope>
    <source>
        <tissue evidence="1">Cladode</tissue>
    </source>
</reference>
<dbReference type="EMBL" id="GISG01063452">
    <property type="protein sequence ID" value="MBA4627746.1"/>
    <property type="molecule type" value="Transcribed_RNA"/>
</dbReference>
<proteinExistence type="predicted"/>